<evidence type="ECO:0000313" key="4">
    <source>
        <dbReference type="Proteomes" id="UP000182470"/>
    </source>
</evidence>
<dbReference type="RefSeq" id="WP_162276198.1">
    <property type="nucleotide sequence ID" value="NZ_JBJGXR010000071.1"/>
</dbReference>
<dbReference type="EMBL" id="JXDI01000004">
    <property type="protein sequence ID" value="KAF2406312.1"/>
    <property type="molecule type" value="Genomic_DNA"/>
</dbReference>
<feature type="signal peptide" evidence="1">
    <location>
        <begin position="1"/>
        <end position="30"/>
    </location>
</feature>
<dbReference type="Pfam" id="PF14224">
    <property type="entry name" value="DUF4331"/>
    <property type="match status" value="1"/>
</dbReference>
<feature type="chain" id="PRO_5009247788" description="DUF4331 domain-containing protein" evidence="1">
    <location>
        <begin position="31"/>
        <end position="355"/>
    </location>
</feature>
<reference evidence="2 5" key="1">
    <citation type="submission" date="2015-01" db="EMBL/GenBank/DDBJ databases">
        <title>Genome Sequence of Pseudomonas antarctica CMS 35.</title>
        <authorList>
            <person name="Voget S."/>
            <person name="Chow J."/>
            <person name="Daniel R."/>
            <person name="Streit W."/>
        </authorList>
    </citation>
    <scope>NUCLEOTIDE SEQUENCE [LARGE SCALE GENOMIC DNA]</scope>
    <source>
        <strain evidence="2 5">CMS 35</strain>
    </source>
</reference>
<name>A0A1H0D3A2_9PSED</name>
<keyword evidence="5" id="KW-1185">Reference proteome</keyword>
<evidence type="ECO:0000256" key="1">
    <source>
        <dbReference type="SAM" id="SignalP"/>
    </source>
</evidence>
<dbReference type="InterPro" id="IPR025566">
    <property type="entry name" value="DUF4331"/>
</dbReference>
<evidence type="ECO:0000313" key="2">
    <source>
        <dbReference type="EMBL" id="KAF2406312.1"/>
    </source>
</evidence>
<sequence>MSNKTFVAHRLLMKAVVAAVLASSAVLVHASHHFEIAIARTNTAISQLDNYVFQAASPGRTVIIMDVNSSPRHGATFSPDALYNIHVASDGKFKEGHTFSFQFQDGQVMAYLSDNPNGRVGETGVAIGKGKVGGSVNLKDKIALWTGIIKDPFYGNSSGLGAYSAQLTAGKYDRQVWKSASGTNIFKDQECGAIVLEIPNEMLGKNIKVFMTTALKENGKWNQVQYSANPLLSHIMYFADEAVRVEHDRSRPNSQSVLKNFVSASTARAAGIAQTQAQPFVYGDKVADALIPDVLSYEVGSKAVFSADVRNGRYLDDDAMSAMLTLLIGEPTNQAIDNPKLYTDQFPYVIPSGKK</sequence>
<evidence type="ECO:0000313" key="3">
    <source>
        <dbReference type="EMBL" id="SDN64566.1"/>
    </source>
</evidence>
<organism evidence="3 4">
    <name type="scientific">Pseudomonas antarctica</name>
    <dbReference type="NCBI Taxonomy" id="219572"/>
    <lineage>
        <taxon>Bacteria</taxon>
        <taxon>Pseudomonadati</taxon>
        <taxon>Pseudomonadota</taxon>
        <taxon>Gammaproteobacteria</taxon>
        <taxon>Pseudomonadales</taxon>
        <taxon>Pseudomonadaceae</taxon>
        <taxon>Pseudomonas</taxon>
    </lineage>
</organism>
<evidence type="ECO:0000313" key="5">
    <source>
        <dbReference type="Proteomes" id="UP000748067"/>
    </source>
</evidence>
<reference evidence="3 4" key="2">
    <citation type="submission" date="2016-10" db="EMBL/GenBank/DDBJ databases">
        <authorList>
            <person name="de Groot N.N."/>
        </authorList>
    </citation>
    <scope>NUCLEOTIDE SEQUENCE [LARGE SCALE GENOMIC DNA]</scope>
    <source>
        <strain evidence="3 4">BS2772</strain>
    </source>
</reference>
<accession>A0A1H0D3A2</accession>
<gene>
    <name evidence="2" type="ORF">PSAN_55370</name>
    <name evidence="3" type="ORF">SAMN04490179_5224</name>
</gene>
<proteinExistence type="predicted"/>
<keyword evidence="1" id="KW-0732">Signal</keyword>
<dbReference type="Proteomes" id="UP000748067">
    <property type="component" value="Unassembled WGS sequence"/>
</dbReference>
<dbReference type="EMBL" id="LT629704">
    <property type="protein sequence ID" value="SDN64566.1"/>
    <property type="molecule type" value="Genomic_DNA"/>
</dbReference>
<dbReference type="Proteomes" id="UP000182470">
    <property type="component" value="Chromosome I"/>
</dbReference>
<dbReference type="AlphaFoldDB" id="A0A1H0D3A2"/>
<evidence type="ECO:0008006" key="6">
    <source>
        <dbReference type="Google" id="ProtNLM"/>
    </source>
</evidence>
<protein>
    <recommendedName>
        <fullName evidence="6">DUF4331 domain-containing protein</fullName>
    </recommendedName>
</protein>